<dbReference type="Gene3D" id="3.30.300.30">
    <property type="match status" value="1"/>
</dbReference>
<dbReference type="eggNOG" id="COG1020">
    <property type="taxonomic scope" value="Bacteria"/>
</dbReference>
<dbReference type="EMBL" id="CP007035">
    <property type="protein sequence ID" value="AHF17054.1"/>
    <property type="molecule type" value="Genomic_DNA"/>
</dbReference>
<dbReference type="InterPro" id="IPR009081">
    <property type="entry name" value="PP-bd_ACP"/>
</dbReference>
<dbReference type="PANTHER" id="PTHR45527:SF1">
    <property type="entry name" value="FATTY ACID SYNTHASE"/>
    <property type="match status" value="1"/>
</dbReference>
<dbReference type="Pfam" id="PF00501">
    <property type="entry name" value="AMP-binding"/>
    <property type="match status" value="1"/>
</dbReference>
<dbReference type="InterPro" id="IPR020806">
    <property type="entry name" value="PKS_PP-bd"/>
</dbReference>
<dbReference type="Gene3D" id="2.30.38.10">
    <property type="entry name" value="Luciferase, Domain 3"/>
    <property type="match status" value="1"/>
</dbReference>
<dbReference type="InterPro" id="IPR036736">
    <property type="entry name" value="ACP-like_sf"/>
</dbReference>
<dbReference type="Gene3D" id="1.10.1200.10">
    <property type="entry name" value="ACP-like"/>
    <property type="match status" value="1"/>
</dbReference>
<dbReference type="InterPro" id="IPR001242">
    <property type="entry name" value="Condensation_dom"/>
</dbReference>
<accession>W0F6H1</accession>
<dbReference type="Gene3D" id="3.30.559.10">
    <property type="entry name" value="Chloramphenicol acetyltransferase-like domain"/>
    <property type="match status" value="1"/>
</dbReference>
<evidence type="ECO:0000313" key="4">
    <source>
        <dbReference type="EMBL" id="AHF17054.1"/>
    </source>
</evidence>
<dbReference type="Pfam" id="PF00668">
    <property type="entry name" value="Condensation"/>
    <property type="match status" value="1"/>
</dbReference>
<dbReference type="Proteomes" id="UP000003586">
    <property type="component" value="Chromosome"/>
</dbReference>
<dbReference type="GO" id="GO:0005737">
    <property type="term" value="C:cytoplasm"/>
    <property type="evidence" value="ECO:0007669"/>
    <property type="project" value="TreeGrafter"/>
</dbReference>
<dbReference type="GO" id="GO:0043041">
    <property type="term" value="P:amino acid activation for nonribosomal peptide biosynthetic process"/>
    <property type="evidence" value="ECO:0007669"/>
    <property type="project" value="TreeGrafter"/>
</dbReference>
<dbReference type="FunFam" id="3.40.50.980:FF:000001">
    <property type="entry name" value="Non-ribosomal peptide synthetase"/>
    <property type="match status" value="1"/>
</dbReference>
<dbReference type="Pfam" id="PF00550">
    <property type="entry name" value="PP-binding"/>
    <property type="match status" value="1"/>
</dbReference>
<evidence type="ECO:0000256" key="2">
    <source>
        <dbReference type="ARBA" id="ARBA00022553"/>
    </source>
</evidence>
<dbReference type="InterPro" id="IPR045851">
    <property type="entry name" value="AMP-bd_C_sf"/>
</dbReference>
<dbReference type="GO" id="GO:0044550">
    <property type="term" value="P:secondary metabolite biosynthetic process"/>
    <property type="evidence" value="ECO:0007669"/>
    <property type="project" value="TreeGrafter"/>
</dbReference>
<dbReference type="InterPro" id="IPR020459">
    <property type="entry name" value="AMP-binding"/>
</dbReference>
<dbReference type="PROSITE" id="PS50075">
    <property type="entry name" value="CARRIER"/>
    <property type="match status" value="1"/>
</dbReference>
<name>W0F6H1_9BACT</name>
<evidence type="ECO:0000256" key="1">
    <source>
        <dbReference type="ARBA" id="ARBA00022450"/>
    </source>
</evidence>
<dbReference type="InterPro" id="IPR020845">
    <property type="entry name" value="AMP-binding_CS"/>
</dbReference>
<dbReference type="SMART" id="SM00823">
    <property type="entry name" value="PKS_PP"/>
    <property type="match status" value="1"/>
</dbReference>
<dbReference type="InterPro" id="IPR010071">
    <property type="entry name" value="AA_adenyl_dom"/>
</dbReference>
<feature type="domain" description="Carrier" evidence="3">
    <location>
        <begin position="991"/>
        <end position="1066"/>
    </location>
</feature>
<dbReference type="InterPro" id="IPR023213">
    <property type="entry name" value="CAT-like_dom_sf"/>
</dbReference>
<evidence type="ECO:0000259" key="3">
    <source>
        <dbReference type="PROSITE" id="PS50075"/>
    </source>
</evidence>
<dbReference type="SUPFAM" id="SSF53474">
    <property type="entry name" value="alpha/beta-Hydrolases"/>
    <property type="match status" value="1"/>
</dbReference>
<dbReference type="NCBIfam" id="TIGR01733">
    <property type="entry name" value="AA-adenyl-dom"/>
    <property type="match status" value="1"/>
</dbReference>
<dbReference type="SUPFAM" id="SSF56801">
    <property type="entry name" value="Acetyl-CoA synthetase-like"/>
    <property type="match status" value="1"/>
</dbReference>
<organism evidence="4 5">
    <name type="scientific">Niabella soli DSM 19437</name>
    <dbReference type="NCBI Taxonomy" id="929713"/>
    <lineage>
        <taxon>Bacteria</taxon>
        <taxon>Pseudomonadati</taxon>
        <taxon>Bacteroidota</taxon>
        <taxon>Chitinophagia</taxon>
        <taxon>Chitinophagales</taxon>
        <taxon>Chitinophagaceae</taxon>
        <taxon>Niabella</taxon>
    </lineage>
</organism>
<dbReference type="STRING" id="929713.NIASO_00970"/>
<dbReference type="RefSeq" id="WP_008581825.1">
    <property type="nucleotide sequence ID" value="NZ_CP007035.1"/>
</dbReference>
<gene>
    <name evidence="4" type="ORF">NIASO_00970</name>
</gene>
<dbReference type="Gene3D" id="3.40.50.1820">
    <property type="entry name" value="alpha/beta hydrolase"/>
    <property type="match status" value="1"/>
</dbReference>
<keyword evidence="2" id="KW-0597">Phosphoprotein</keyword>
<dbReference type="GO" id="GO:0031177">
    <property type="term" value="F:phosphopantetheine binding"/>
    <property type="evidence" value="ECO:0007669"/>
    <property type="project" value="InterPro"/>
</dbReference>
<dbReference type="Gene3D" id="3.40.50.980">
    <property type="match status" value="2"/>
</dbReference>
<reference evidence="4 5" key="1">
    <citation type="submission" date="2013-12" db="EMBL/GenBank/DDBJ databases">
        <authorList>
            <consortium name="DOE Joint Genome Institute"/>
            <person name="Eisen J."/>
            <person name="Huntemann M."/>
            <person name="Han J."/>
            <person name="Chen A."/>
            <person name="Kyrpides N."/>
            <person name="Mavromatis K."/>
            <person name="Markowitz V."/>
            <person name="Palaniappan K."/>
            <person name="Ivanova N."/>
            <person name="Schaumberg A."/>
            <person name="Pati A."/>
            <person name="Liolios K."/>
            <person name="Nordberg H.P."/>
            <person name="Cantor M.N."/>
            <person name="Hua S.X."/>
            <person name="Woyke T."/>
        </authorList>
    </citation>
    <scope>NUCLEOTIDE SEQUENCE [LARGE SCALE GENOMIC DNA]</scope>
    <source>
        <strain evidence="5">DSM 19437</strain>
    </source>
</reference>
<keyword evidence="1" id="KW-0596">Phosphopantetheine</keyword>
<dbReference type="InterPro" id="IPR029058">
    <property type="entry name" value="AB_hydrolase_fold"/>
</dbReference>
<dbReference type="HOGENOM" id="CLU_000022_2_13_10"/>
<dbReference type="CDD" id="cd12116">
    <property type="entry name" value="A_NRPS_Ta1_like"/>
    <property type="match status" value="1"/>
</dbReference>
<dbReference type="SUPFAM" id="SSF52777">
    <property type="entry name" value="CoA-dependent acyltransferases"/>
    <property type="match status" value="2"/>
</dbReference>
<dbReference type="PANTHER" id="PTHR45527">
    <property type="entry name" value="NONRIBOSOMAL PEPTIDE SYNTHETASE"/>
    <property type="match status" value="1"/>
</dbReference>
<dbReference type="SUPFAM" id="SSF47336">
    <property type="entry name" value="ACP-like"/>
    <property type="match status" value="1"/>
</dbReference>
<dbReference type="KEGG" id="nso:NIASO_00970"/>
<dbReference type="InterPro" id="IPR001031">
    <property type="entry name" value="Thioesterase"/>
</dbReference>
<dbReference type="InterPro" id="IPR000873">
    <property type="entry name" value="AMP-dep_synth/lig_dom"/>
</dbReference>
<dbReference type="PRINTS" id="PR00154">
    <property type="entry name" value="AMPBINDING"/>
</dbReference>
<dbReference type="GO" id="GO:0003824">
    <property type="term" value="F:catalytic activity"/>
    <property type="evidence" value="ECO:0007669"/>
    <property type="project" value="InterPro"/>
</dbReference>
<evidence type="ECO:0000313" key="5">
    <source>
        <dbReference type="Proteomes" id="UP000003586"/>
    </source>
</evidence>
<proteinExistence type="predicted"/>
<dbReference type="Gene3D" id="3.30.559.30">
    <property type="entry name" value="Nonribosomal peptide synthetase, condensation domain"/>
    <property type="match status" value="1"/>
</dbReference>
<dbReference type="OrthoDB" id="4317020at2"/>
<sequence>MVVDKVSSEPGYNPFAGNSIEKALPATEPQTEILVSCVIGGDEANLAYNQSMSLSFTGPLNEPVLRESLQELLNRNEALRSSFNADVTRMFIYSHQSLDLFYRDISSDSKLQQDVTIDAYNRKDAVTTFDLINGPLIRFALFKKAEDQFLLTITVHHVICDGWTWGIMFEQLSSVYNSKLKNEPLSDQPLLFSDYVQKVLAFSGTDEYAQIEKYWLDEYKNNIPFFEVQPDFPRPSLRTYKSNGYNYTLSDDLAEAVKKTGAKYGCSFVNTLMSVFEILLYKYTGNNDIVIGLPTTGQTATEMHYLVGHCVNFLALRSHPDDALSFVEYLKLRKSKTLMDYEHQQFTYGALLKKLNIKRDAARIPLTPVSFNVSFGINMHVAFDAVDFEIIYNPRVSETFELTLNVTEGRNGYVFRWAYNAQLYEEATIRGLMQKYLQLLQQIVEDPERKIGDLYIDNQPAQKPDKCDNTYQELPDKTVAGLFEEMVRQYPDNSALGFGGETLTYRQLNELANREANFLLARGLKKGDIVGLVLERAPQVIISMLAVLKCGGAYLPIDPGFPEDRINFMLEDSEARFVLVNNTFSGKLNPAASLIVIENIKQELLQAATAVTNIPVSGGDLAYLLYTSGSTGKPKGVMVSHKNLLNFLLSMKDIFRTGIHTKLLSVTTISFDIAGLEIYLPLISGGQLVLADKNTAKDSKALIELLKTGRIGMMQATPATYKLMLQEEWPGNRSLTLLCGGEALSKKVAEALLQKCDRLFNMYGPTETTIWSTVKEISASDKLITIGRPIQNTSVYVLDEDHNVLPPGTEGEIFIGGDGVALGYYKRPGLTAERFIPDLFSDKKGAKLYKTGDLGKYLPNGELVCLGRSDNQAKIRGFRIELEEIEHYISKIEGIKDAVVKVEDADGLDPRLIGYVVLSDTAALNGAAVTRDEIIKWRRELGRTLPDYMIPNGWVKLKEFPLTPNKKVDRKALKYKTAEDEIQKEPLAPSEELAVLIVGITNIWEEGIGVKGIEPNDNFFELGGNSMIAIKVMAEIEKQTGAKLPIATLFESPTIKSLAEIIDTNKNFNHSRVVIPIKPTGEKHPIFLVHAGGLNIMLYKSLSQYFDENQPLYGLQGLGIDGDVSHLKSMESIAQRYLSEVLEHDPTGPYIIMGYSFGGVIAFEMAKQLLAMGKKVKMLGILDTNIFREIKYSNKAQLYAVKALRQFPKIAFYIKQLIITPRDFFKYQGIYLKKKFNKEYVDPEFVKLEIYDYDEKVVQAYYRANQNYEFKPIDIKIDLFRTEEKLPYFNVDSKYFSWRKYALKGVKRHVVPGTHATCMLPPNNEMLAKKIQAVVDNK</sequence>
<protein>
    <recommendedName>
        <fullName evidence="3">Carrier domain-containing protein</fullName>
    </recommendedName>
</protein>
<dbReference type="FunFam" id="3.40.50.12780:FF:000012">
    <property type="entry name" value="Non-ribosomal peptide synthetase"/>
    <property type="match status" value="1"/>
</dbReference>
<keyword evidence="5" id="KW-1185">Reference proteome</keyword>
<dbReference type="PROSITE" id="PS00455">
    <property type="entry name" value="AMP_BINDING"/>
    <property type="match status" value="1"/>
</dbReference>
<dbReference type="Pfam" id="PF00975">
    <property type="entry name" value="Thioesterase"/>
    <property type="match status" value="1"/>
</dbReference>